<accession>A0ACB9SQ60</accession>
<protein>
    <submittedName>
        <fullName evidence="1">Polyserase-related</fullName>
    </submittedName>
</protein>
<name>A0ACB9SQ60_HOLOL</name>
<comment type="caution">
    <text evidence="1">The sequence shown here is derived from an EMBL/GenBank/DDBJ whole genome shotgun (WGS) entry which is preliminary data.</text>
</comment>
<dbReference type="Proteomes" id="UP001056778">
    <property type="component" value="Chromosome 7"/>
</dbReference>
<evidence type="ECO:0000313" key="1">
    <source>
        <dbReference type="EMBL" id="KAI4457453.1"/>
    </source>
</evidence>
<reference evidence="1" key="1">
    <citation type="submission" date="2022-04" db="EMBL/GenBank/DDBJ databases">
        <title>Chromosome-scale genome assembly of Holotrichia oblita Faldermann.</title>
        <authorList>
            <person name="Rongchong L."/>
        </authorList>
    </citation>
    <scope>NUCLEOTIDE SEQUENCE</scope>
    <source>
        <strain evidence="1">81SQS9</strain>
    </source>
</reference>
<evidence type="ECO:0000313" key="2">
    <source>
        <dbReference type="Proteomes" id="UP001056778"/>
    </source>
</evidence>
<sequence length="307" mass="34067">MDPALYSTRNNGDNATLVQEDRLYKIRPLIDKLAKNFRQHGGLQEHLSIDESMVPYYGKHYAKQYIRGKPTRFGFKNWALCTNEGYMVGFDIYTGKNSSLEKHFGVGGDIVLALLQQTELLQSNFPPIQMEGYGEYDADRGQFPYQISIQHASSGRHNCGGSILNSKWILTAAHYLVPSEPSDWVIQTGTSILSSGGTHHRIARFIIHEDYSINFSIDNDVAVIELEDEIEFSNLAQPIELETELSSDEICAFSTVRQGVCSADSGGPLVANGRQIGVVSWGGVICGSDVYARVSSYVDWINNAINS</sequence>
<dbReference type="EMBL" id="CM043021">
    <property type="protein sequence ID" value="KAI4457453.1"/>
    <property type="molecule type" value="Genomic_DNA"/>
</dbReference>
<gene>
    <name evidence="1" type="ORF">MML48_7g00003673</name>
</gene>
<keyword evidence="2" id="KW-1185">Reference proteome</keyword>
<proteinExistence type="predicted"/>
<organism evidence="1 2">
    <name type="scientific">Holotrichia oblita</name>
    <name type="common">Chafer beetle</name>
    <dbReference type="NCBI Taxonomy" id="644536"/>
    <lineage>
        <taxon>Eukaryota</taxon>
        <taxon>Metazoa</taxon>
        <taxon>Ecdysozoa</taxon>
        <taxon>Arthropoda</taxon>
        <taxon>Hexapoda</taxon>
        <taxon>Insecta</taxon>
        <taxon>Pterygota</taxon>
        <taxon>Neoptera</taxon>
        <taxon>Endopterygota</taxon>
        <taxon>Coleoptera</taxon>
        <taxon>Polyphaga</taxon>
        <taxon>Scarabaeiformia</taxon>
        <taxon>Scarabaeidae</taxon>
        <taxon>Melolonthinae</taxon>
        <taxon>Holotrichia</taxon>
    </lineage>
</organism>